<feature type="region of interest" description="Disordered" evidence="1">
    <location>
        <begin position="47"/>
        <end position="116"/>
    </location>
</feature>
<proteinExistence type="predicted"/>
<evidence type="ECO:0000313" key="3">
    <source>
        <dbReference type="Proteomes" id="UP000631034"/>
    </source>
</evidence>
<dbReference type="Proteomes" id="UP000631034">
    <property type="component" value="Unassembled WGS sequence"/>
</dbReference>
<reference evidence="2" key="1">
    <citation type="submission" date="2020-10" db="EMBL/GenBank/DDBJ databases">
        <title>Genome sequence of the unusual species of purple photosynthetic bacteria, Phaeovibrio sulfidiphilus DSM 23193, type strain.</title>
        <authorList>
            <person name="Kyndt J.A."/>
            <person name="Meyer T.E."/>
        </authorList>
    </citation>
    <scope>NUCLEOTIDE SEQUENCE</scope>
    <source>
        <strain evidence="2">DSM 23193</strain>
    </source>
</reference>
<accession>A0A8J7CD68</accession>
<dbReference type="EMBL" id="JACZHT010000005">
    <property type="protein sequence ID" value="MBE1237503.1"/>
    <property type="molecule type" value="Genomic_DNA"/>
</dbReference>
<protein>
    <submittedName>
        <fullName evidence="2">Uncharacterized protein</fullName>
    </submittedName>
</protein>
<gene>
    <name evidence="2" type="ORF">IHV25_07560</name>
</gene>
<evidence type="ECO:0000313" key="2">
    <source>
        <dbReference type="EMBL" id="MBE1237503.1"/>
    </source>
</evidence>
<comment type="caution">
    <text evidence="2">The sequence shown here is derived from an EMBL/GenBank/DDBJ whole genome shotgun (WGS) entry which is preliminary data.</text>
</comment>
<name>A0A8J7CD68_9PROT</name>
<dbReference type="RefSeq" id="WP_192534512.1">
    <property type="nucleotide sequence ID" value="NZ_JACZHT010000005.1"/>
</dbReference>
<keyword evidence="3" id="KW-1185">Reference proteome</keyword>
<organism evidence="2 3">
    <name type="scientific">Phaeovibrio sulfidiphilus</name>
    <dbReference type="NCBI Taxonomy" id="1220600"/>
    <lineage>
        <taxon>Bacteria</taxon>
        <taxon>Pseudomonadati</taxon>
        <taxon>Pseudomonadota</taxon>
        <taxon>Alphaproteobacteria</taxon>
        <taxon>Rhodospirillales</taxon>
        <taxon>Rhodospirillaceae</taxon>
        <taxon>Phaeovibrio</taxon>
    </lineage>
</organism>
<sequence>MFWTRNKIATLSVLAPAAAVLGGVLLLGSSGSQDISFNDRPLIVAESSKAKDAVAPPASMTTPSPGEKAEPATGMEAPEKMDTQTIDPKHHTPSSGDVSRETGSPEGASQGGPARR</sequence>
<evidence type="ECO:0000256" key="1">
    <source>
        <dbReference type="SAM" id="MobiDB-lite"/>
    </source>
</evidence>
<feature type="compositionally biased region" description="Basic and acidic residues" evidence="1">
    <location>
        <begin position="77"/>
        <end position="90"/>
    </location>
</feature>
<dbReference type="AlphaFoldDB" id="A0A8J7CD68"/>